<dbReference type="Proteomes" id="UP000602759">
    <property type="component" value="Unassembled WGS sequence"/>
</dbReference>
<keyword evidence="11 15" id="KW-0547">Nucleotide-binding</keyword>
<keyword evidence="10 15" id="KW-0660">Purine salvage</keyword>
<gene>
    <name evidence="17" type="primary">hpt</name>
    <name evidence="17" type="ORF">H8B06_20235</name>
</gene>
<evidence type="ECO:0000256" key="9">
    <source>
        <dbReference type="ARBA" id="ARBA00022723"/>
    </source>
</evidence>
<keyword evidence="12 15" id="KW-0460">Magnesium</keyword>
<evidence type="ECO:0000256" key="5">
    <source>
        <dbReference type="ARBA" id="ARBA00011895"/>
    </source>
</evidence>
<evidence type="ECO:0000256" key="8">
    <source>
        <dbReference type="ARBA" id="ARBA00022679"/>
    </source>
</evidence>
<evidence type="ECO:0000256" key="7">
    <source>
        <dbReference type="ARBA" id="ARBA00022676"/>
    </source>
</evidence>
<dbReference type="GO" id="GO:0016757">
    <property type="term" value="F:glycosyltransferase activity"/>
    <property type="evidence" value="ECO:0007669"/>
    <property type="project" value="UniProtKB-KW"/>
</dbReference>
<protein>
    <recommendedName>
        <fullName evidence="5 15">Hypoxanthine phosphoribosyltransferase</fullName>
        <ecNumber evidence="5 15">2.4.2.8</ecNumber>
    </recommendedName>
</protein>
<comment type="similarity">
    <text evidence="4 15">Belongs to the purine/pyrimidine phosphoribosyltransferase family.</text>
</comment>
<comment type="catalytic activity">
    <reaction evidence="13">
        <text>GMP + diphosphate = guanine + 5-phospho-alpha-D-ribose 1-diphosphate</text>
        <dbReference type="Rhea" id="RHEA:25424"/>
        <dbReference type="ChEBI" id="CHEBI:16235"/>
        <dbReference type="ChEBI" id="CHEBI:33019"/>
        <dbReference type="ChEBI" id="CHEBI:58017"/>
        <dbReference type="ChEBI" id="CHEBI:58115"/>
        <dbReference type="EC" id="2.4.2.8"/>
    </reaction>
    <physiologicalReaction direction="right-to-left" evidence="13">
        <dbReference type="Rhea" id="RHEA:25426"/>
    </physiologicalReaction>
</comment>
<comment type="cofactor">
    <cofactor evidence="1 15">
        <name>Mg(2+)</name>
        <dbReference type="ChEBI" id="CHEBI:18420"/>
    </cofactor>
</comment>
<dbReference type="InterPro" id="IPR050408">
    <property type="entry name" value="HGPRT"/>
</dbReference>
<name>A0ABR7YV05_9SPHI</name>
<keyword evidence="8 15" id="KW-0808">Transferase</keyword>
<comment type="caution">
    <text evidence="17">The sequence shown here is derived from an EMBL/GenBank/DDBJ whole genome shotgun (WGS) entry which is preliminary data.</text>
</comment>
<dbReference type="Gene3D" id="3.40.50.2020">
    <property type="match status" value="1"/>
</dbReference>
<dbReference type="RefSeq" id="WP_190996000.1">
    <property type="nucleotide sequence ID" value="NZ_JACOIK010000020.1"/>
</dbReference>
<dbReference type="EC" id="2.4.2.8" evidence="5 15"/>
<keyword evidence="6 15" id="KW-0963">Cytoplasm</keyword>
<comment type="catalytic activity">
    <reaction evidence="14">
        <text>IMP + diphosphate = hypoxanthine + 5-phospho-alpha-D-ribose 1-diphosphate</text>
        <dbReference type="Rhea" id="RHEA:17973"/>
        <dbReference type="ChEBI" id="CHEBI:17368"/>
        <dbReference type="ChEBI" id="CHEBI:33019"/>
        <dbReference type="ChEBI" id="CHEBI:58017"/>
        <dbReference type="ChEBI" id="CHEBI:58053"/>
        <dbReference type="EC" id="2.4.2.8"/>
    </reaction>
    <physiologicalReaction direction="right-to-left" evidence="14">
        <dbReference type="Rhea" id="RHEA:17975"/>
    </physiologicalReaction>
</comment>
<dbReference type="SUPFAM" id="SSF53271">
    <property type="entry name" value="PRTase-like"/>
    <property type="match status" value="1"/>
</dbReference>
<dbReference type="PANTHER" id="PTHR43340:SF1">
    <property type="entry name" value="HYPOXANTHINE PHOSPHORIBOSYLTRANSFERASE"/>
    <property type="match status" value="1"/>
</dbReference>
<evidence type="ECO:0000256" key="10">
    <source>
        <dbReference type="ARBA" id="ARBA00022726"/>
    </source>
</evidence>
<dbReference type="InterPro" id="IPR029057">
    <property type="entry name" value="PRTase-like"/>
</dbReference>
<evidence type="ECO:0000256" key="3">
    <source>
        <dbReference type="ARBA" id="ARBA00004669"/>
    </source>
</evidence>
<keyword evidence="18" id="KW-1185">Reference proteome</keyword>
<dbReference type="Pfam" id="PF00156">
    <property type="entry name" value="Pribosyltran"/>
    <property type="match status" value="1"/>
</dbReference>
<comment type="pathway">
    <text evidence="3 15">Purine metabolism; IMP biosynthesis via salvage pathway; IMP from hypoxanthine: step 1/1.</text>
</comment>
<accession>A0ABR7YV05</accession>
<comment type="subcellular location">
    <subcellularLocation>
        <location evidence="2 15">Cytoplasm</location>
    </subcellularLocation>
</comment>
<evidence type="ECO:0000256" key="1">
    <source>
        <dbReference type="ARBA" id="ARBA00001946"/>
    </source>
</evidence>
<evidence type="ECO:0000256" key="2">
    <source>
        <dbReference type="ARBA" id="ARBA00004496"/>
    </source>
</evidence>
<dbReference type="EMBL" id="JACOIK010000020">
    <property type="protein sequence ID" value="MBD1435159.1"/>
    <property type="molecule type" value="Genomic_DNA"/>
</dbReference>
<evidence type="ECO:0000256" key="4">
    <source>
        <dbReference type="ARBA" id="ARBA00008391"/>
    </source>
</evidence>
<dbReference type="InterPro" id="IPR000836">
    <property type="entry name" value="PRTase_dom"/>
</dbReference>
<organism evidence="17 18">
    <name type="scientific">Sphingobacterium micropteri</name>
    <dbReference type="NCBI Taxonomy" id="2763501"/>
    <lineage>
        <taxon>Bacteria</taxon>
        <taxon>Pseudomonadati</taxon>
        <taxon>Bacteroidota</taxon>
        <taxon>Sphingobacteriia</taxon>
        <taxon>Sphingobacteriales</taxon>
        <taxon>Sphingobacteriaceae</taxon>
        <taxon>Sphingobacterium</taxon>
    </lineage>
</organism>
<dbReference type="InterPro" id="IPR005904">
    <property type="entry name" value="Hxn_phspho_trans"/>
</dbReference>
<evidence type="ECO:0000256" key="15">
    <source>
        <dbReference type="RuleBase" id="RU364099"/>
    </source>
</evidence>
<evidence type="ECO:0000256" key="11">
    <source>
        <dbReference type="ARBA" id="ARBA00022741"/>
    </source>
</evidence>
<proteinExistence type="inferred from homology"/>
<evidence type="ECO:0000256" key="12">
    <source>
        <dbReference type="ARBA" id="ARBA00022842"/>
    </source>
</evidence>
<keyword evidence="7 15" id="KW-0328">Glycosyltransferase</keyword>
<evidence type="ECO:0000256" key="14">
    <source>
        <dbReference type="ARBA" id="ARBA00049402"/>
    </source>
</evidence>
<evidence type="ECO:0000256" key="6">
    <source>
        <dbReference type="ARBA" id="ARBA00022490"/>
    </source>
</evidence>
<sequence length="185" mass="20724">MANIQIDNLNFELFIDHGQIKERIRSMGMDISLKYADKNPVFLGVLNGCFMFMADLVKEINIPCELSFVKLASYNGTTQDQIHELVGVGMDLTGRNVIIVEDIIDSGNSLKHTMEALERLQIANIEVCALLMKPVCIKHAFDNIAYVGFEIGEEFVVGYGMDYNGQCRNLPDIYKNSSTSSVAFR</sequence>
<evidence type="ECO:0000256" key="13">
    <source>
        <dbReference type="ARBA" id="ARBA00048811"/>
    </source>
</evidence>
<dbReference type="CDD" id="cd06223">
    <property type="entry name" value="PRTases_typeI"/>
    <property type="match status" value="1"/>
</dbReference>
<evidence type="ECO:0000259" key="16">
    <source>
        <dbReference type="Pfam" id="PF00156"/>
    </source>
</evidence>
<feature type="domain" description="Phosphoribosyltransferase" evidence="16">
    <location>
        <begin position="17"/>
        <end position="163"/>
    </location>
</feature>
<reference evidence="17 18" key="1">
    <citation type="submission" date="2020-08" db="EMBL/GenBank/DDBJ databases">
        <title>Sphingobacterium sp. DN00404 isolated from aquaculture water.</title>
        <authorList>
            <person name="Zhang M."/>
        </authorList>
    </citation>
    <scope>NUCLEOTIDE SEQUENCE [LARGE SCALE GENOMIC DNA]</scope>
    <source>
        <strain evidence="17 18">DN00404</strain>
    </source>
</reference>
<evidence type="ECO:0000313" key="17">
    <source>
        <dbReference type="EMBL" id="MBD1435159.1"/>
    </source>
</evidence>
<evidence type="ECO:0000313" key="18">
    <source>
        <dbReference type="Proteomes" id="UP000602759"/>
    </source>
</evidence>
<dbReference type="NCBIfam" id="TIGR01203">
    <property type="entry name" value="HGPRTase"/>
    <property type="match status" value="1"/>
</dbReference>
<dbReference type="PANTHER" id="PTHR43340">
    <property type="entry name" value="HYPOXANTHINE-GUANINE PHOSPHORIBOSYLTRANSFERASE"/>
    <property type="match status" value="1"/>
</dbReference>
<keyword evidence="9 15" id="KW-0479">Metal-binding</keyword>